<dbReference type="Proteomes" id="UP001596223">
    <property type="component" value="Unassembled WGS sequence"/>
</dbReference>
<keyword evidence="5" id="KW-1185">Reference proteome</keyword>
<sequence>MNYLRPDIAQAKSKMSSKLGAGRELKKLAGYLWEAETVDLLASGWYGSGTGLVALTDRRLIFIKDGIMSQTLEDFPLENISSVQWSAGMLFGTMTVFTSGNKADISQMQKPDGKAIADKIRQLISAPTDPPTEPSHPSTQSPSIPPTLIADELRKLAELRELGVLTDDEFTAQKAKLLAQ</sequence>
<dbReference type="InterPro" id="IPR018649">
    <property type="entry name" value="SHOCT"/>
</dbReference>
<feature type="domain" description="SHOCT" evidence="2">
    <location>
        <begin position="151"/>
        <end position="178"/>
    </location>
</feature>
<evidence type="ECO:0000313" key="4">
    <source>
        <dbReference type="EMBL" id="MFC6011123.1"/>
    </source>
</evidence>
<name>A0ABW1JR35_9NOCA</name>
<evidence type="ECO:0000259" key="2">
    <source>
        <dbReference type="Pfam" id="PF09851"/>
    </source>
</evidence>
<evidence type="ECO:0000259" key="3">
    <source>
        <dbReference type="Pfam" id="PF14470"/>
    </source>
</evidence>
<dbReference type="Pfam" id="PF09851">
    <property type="entry name" value="SHOCT"/>
    <property type="match status" value="1"/>
</dbReference>
<accession>A0ABW1JR35</accession>
<dbReference type="RefSeq" id="WP_378602172.1">
    <property type="nucleotide sequence ID" value="NZ_JBHSQN010000003.1"/>
</dbReference>
<evidence type="ECO:0000256" key="1">
    <source>
        <dbReference type="SAM" id="MobiDB-lite"/>
    </source>
</evidence>
<gene>
    <name evidence="4" type="ORF">ACFP3H_08675</name>
</gene>
<organism evidence="4 5">
    <name type="scientific">Nocardia lasii</name>
    <dbReference type="NCBI Taxonomy" id="1616107"/>
    <lineage>
        <taxon>Bacteria</taxon>
        <taxon>Bacillati</taxon>
        <taxon>Actinomycetota</taxon>
        <taxon>Actinomycetes</taxon>
        <taxon>Mycobacteriales</taxon>
        <taxon>Nocardiaceae</taxon>
        <taxon>Nocardia</taxon>
    </lineage>
</organism>
<proteinExistence type="predicted"/>
<reference evidence="5" key="1">
    <citation type="journal article" date="2019" name="Int. J. Syst. Evol. Microbiol.">
        <title>The Global Catalogue of Microorganisms (GCM) 10K type strain sequencing project: providing services to taxonomists for standard genome sequencing and annotation.</title>
        <authorList>
            <consortium name="The Broad Institute Genomics Platform"/>
            <consortium name="The Broad Institute Genome Sequencing Center for Infectious Disease"/>
            <person name="Wu L."/>
            <person name="Ma J."/>
        </authorList>
    </citation>
    <scope>NUCLEOTIDE SEQUENCE [LARGE SCALE GENOMIC DNA]</scope>
    <source>
        <strain evidence="5">CCUG 36956</strain>
    </source>
</reference>
<dbReference type="Pfam" id="PF14470">
    <property type="entry name" value="bPH_3"/>
    <property type="match status" value="1"/>
</dbReference>
<protein>
    <submittedName>
        <fullName evidence="4">PH domain-containing protein</fullName>
    </submittedName>
</protein>
<dbReference type="InterPro" id="IPR039519">
    <property type="entry name" value="YokE-like_PH"/>
</dbReference>
<feature type="domain" description="YokE-like PH" evidence="3">
    <location>
        <begin position="42"/>
        <end position="121"/>
    </location>
</feature>
<feature type="region of interest" description="Disordered" evidence="1">
    <location>
        <begin position="125"/>
        <end position="147"/>
    </location>
</feature>
<evidence type="ECO:0000313" key="5">
    <source>
        <dbReference type="Proteomes" id="UP001596223"/>
    </source>
</evidence>
<comment type="caution">
    <text evidence="4">The sequence shown here is derived from an EMBL/GenBank/DDBJ whole genome shotgun (WGS) entry which is preliminary data.</text>
</comment>
<dbReference type="EMBL" id="JBHSQN010000003">
    <property type="protein sequence ID" value="MFC6011123.1"/>
    <property type="molecule type" value="Genomic_DNA"/>
</dbReference>